<dbReference type="PANTHER" id="PTHR13906:SF16">
    <property type="entry name" value="LYSOPHOSPHOLIPID ACYLTRANSFERASE 7"/>
    <property type="match status" value="1"/>
</dbReference>
<evidence type="ECO:0000256" key="5">
    <source>
        <dbReference type="ARBA" id="ARBA00022692"/>
    </source>
</evidence>
<dbReference type="GO" id="GO:0006661">
    <property type="term" value="P:phosphatidylinositol biosynthetic process"/>
    <property type="evidence" value="ECO:0007669"/>
    <property type="project" value="TreeGrafter"/>
</dbReference>
<sequence length="490" mass="56680">MASNDVIYTLAMVISVALGPLFRDVLKDATSRKYVSAALGFLLLLGTCGHHIIHLLITILGNCFILSFFCPSKSETSNTNSNRQLGIAGISYLWNFGYLALFRTIHWFGIPAPSPVTNAAQLFLTLRMIGLAFEVQDTRTRNSDTSTDIELKKKYCNINVSFLSVITYALCYIGLFTGPYFKYRTYQDWLNLPNNANLNRQEKFIKRALDLPTIAVAFLFFSYFFNIQYVETEEFMERSFLYRLFYMVPMFIIFRTRLYMAWIMSELMSVTAGLGAYPEDSVPKCGEGPTDYKKLDVALEEEKEGRKCEYNFETIHNIDIYGCELAPMTKQGLRSWNMTVQYWLANYVHKRVPQSMKAYRVAITMTVSAFWHGIHPGYYLSFLTVPPILMAEESMIKAFRDGKSAQVQKMFDWGCWFFKMRGFDYMCMGFLLLKLSSTLKYWYSIYFIGHVVMLLFLALGKVTLTFRPKKIKDLGDRDNFKFSEGNKKFN</sequence>
<feature type="transmembrane region" description="Helical" evidence="11">
    <location>
        <begin position="358"/>
        <end position="374"/>
    </location>
</feature>
<dbReference type="VEuPathDB" id="VectorBase:BGLAX_035019"/>
<comment type="pathway">
    <text evidence="9">Phospholipid metabolism.</text>
</comment>
<evidence type="ECO:0000256" key="6">
    <source>
        <dbReference type="ARBA" id="ARBA00022989"/>
    </source>
</evidence>
<feature type="transmembrane region" description="Helical" evidence="11">
    <location>
        <begin position="240"/>
        <end position="258"/>
    </location>
</feature>
<comment type="pathway">
    <text evidence="2">Lipid metabolism; phospholipid metabolism.</text>
</comment>
<dbReference type="EnsemblMetazoa" id="BGLB008261-RC">
    <property type="protein sequence ID" value="BGLB008261-PC"/>
    <property type="gene ID" value="BGLB008261"/>
</dbReference>
<feature type="transmembrane region" description="Helical" evidence="11">
    <location>
        <begin position="208"/>
        <end position="228"/>
    </location>
</feature>
<comment type="subcellular location">
    <subcellularLocation>
        <location evidence="1">Membrane</location>
        <topology evidence="1">Multi-pass membrane protein</topology>
    </subcellularLocation>
</comment>
<dbReference type="InterPro" id="IPR049941">
    <property type="entry name" value="LPLAT_7/PORCN-like"/>
</dbReference>
<reference evidence="12" key="1">
    <citation type="submission" date="2020-05" db="UniProtKB">
        <authorList>
            <consortium name="EnsemblMetazoa"/>
        </authorList>
    </citation>
    <scope>IDENTIFICATION</scope>
    <source>
        <strain evidence="12">BB02</strain>
    </source>
</reference>
<evidence type="ECO:0000313" key="13">
    <source>
        <dbReference type="Proteomes" id="UP000076420"/>
    </source>
</evidence>
<dbReference type="OrthoDB" id="7663182at2759"/>
<dbReference type="KEGG" id="bgt:106068817"/>
<evidence type="ECO:0000256" key="10">
    <source>
        <dbReference type="ARBA" id="ARBA00093678"/>
    </source>
</evidence>
<dbReference type="GO" id="GO:0016020">
    <property type="term" value="C:membrane"/>
    <property type="evidence" value="ECO:0007669"/>
    <property type="project" value="UniProtKB-SubCell"/>
</dbReference>
<gene>
    <name evidence="12" type="primary">106068817</name>
</gene>
<dbReference type="Pfam" id="PF03062">
    <property type="entry name" value="MBOAT"/>
    <property type="match status" value="1"/>
</dbReference>
<dbReference type="GO" id="GO:0044233">
    <property type="term" value="C:mitochondria-associated endoplasmic reticulum membrane contact site"/>
    <property type="evidence" value="ECO:0007669"/>
    <property type="project" value="TreeGrafter"/>
</dbReference>
<feature type="transmembrane region" description="Helical" evidence="11">
    <location>
        <begin position="160"/>
        <end position="181"/>
    </location>
</feature>
<dbReference type="GO" id="GO:0071617">
    <property type="term" value="F:lysophospholipid acyltransferase activity"/>
    <property type="evidence" value="ECO:0007669"/>
    <property type="project" value="TreeGrafter"/>
</dbReference>
<evidence type="ECO:0000256" key="3">
    <source>
        <dbReference type="ARBA" id="ARBA00010323"/>
    </source>
</evidence>
<keyword evidence="6 11" id="KW-1133">Transmembrane helix</keyword>
<organism evidence="12 13">
    <name type="scientific">Biomphalaria glabrata</name>
    <name type="common">Bloodfluke planorb</name>
    <name type="synonym">Freshwater snail</name>
    <dbReference type="NCBI Taxonomy" id="6526"/>
    <lineage>
        <taxon>Eukaryota</taxon>
        <taxon>Metazoa</taxon>
        <taxon>Spiralia</taxon>
        <taxon>Lophotrochozoa</taxon>
        <taxon>Mollusca</taxon>
        <taxon>Gastropoda</taxon>
        <taxon>Heterobranchia</taxon>
        <taxon>Euthyneura</taxon>
        <taxon>Panpulmonata</taxon>
        <taxon>Hygrophila</taxon>
        <taxon>Lymnaeoidea</taxon>
        <taxon>Planorbidae</taxon>
        <taxon>Biomphalaria</taxon>
    </lineage>
</organism>
<proteinExistence type="inferred from homology"/>
<keyword evidence="4" id="KW-0808">Transferase</keyword>
<feature type="transmembrane region" description="Helical" evidence="11">
    <location>
        <begin position="441"/>
        <end position="460"/>
    </location>
</feature>
<name>A0A2C9JUI3_BIOGL</name>
<dbReference type="GO" id="GO:0030258">
    <property type="term" value="P:lipid modification"/>
    <property type="evidence" value="ECO:0007669"/>
    <property type="project" value="TreeGrafter"/>
</dbReference>
<evidence type="ECO:0000256" key="2">
    <source>
        <dbReference type="ARBA" id="ARBA00005074"/>
    </source>
</evidence>
<evidence type="ECO:0000256" key="4">
    <source>
        <dbReference type="ARBA" id="ARBA00022679"/>
    </source>
</evidence>
<keyword evidence="5 11" id="KW-0812">Transmembrane</keyword>
<feature type="transmembrane region" description="Helical" evidence="11">
    <location>
        <begin position="38"/>
        <end position="69"/>
    </location>
</feature>
<evidence type="ECO:0000256" key="8">
    <source>
        <dbReference type="ARBA" id="ARBA00023315"/>
    </source>
</evidence>
<evidence type="ECO:0000313" key="12">
    <source>
        <dbReference type="EnsemblMetazoa" id="BGLB008261-PC"/>
    </source>
</evidence>
<evidence type="ECO:0000256" key="11">
    <source>
        <dbReference type="SAM" id="Phobius"/>
    </source>
</evidence>
<dbReference type="RefSeq" id="XP_013083755.2">
    <property type="nucleotide sequence ID" value="XM_013228301.2"/>
</dbReference>
<dbReference type="VEuPathDB" id="VectorBase:BGLB008261"/>
<evidence type="ECO:0000256" key="9">
    <source>
        <dbReference type="ARBA" id="ARBA00025707"/>
    </source>
</evidence>
<keyword evidence="8" id="KW-0012">Acyltransferase</keyword>
<dbReference type="Proteomes" id="UP000076420">
    <property type="component" value="Unassembled WGS sequence"/>
</dbReference>
<keyword evidence="7 11" id="KW-0472">Membrane</keyword>
<dbReference type="AlphaFoldDB" id="A0A2C9JUI3"/>
<evidence type="ECO:0000256" key="1">
    <source>
        <dbReference type="ARBA" id="ARBA00004141"/>
    </source>
</evidence>
<dbReference type="PANTHER" id="PTHR13906">
    <property type="entry name" value="PORCUPINE"/>
    <property type="match status" value="1"/>
</dbReference>
<feature type="transmembrane region" description="Helical" evidence="11">
    <location>
        <begin position="6"/>
        <end position="26"/>
    </location>
</feature>
<evidence type="ECO:0000256" key="7">
    <source>
        <dbReference type="ARBA" id="ARBA00023136"/>
    </source>
</evidence>
<comment type="similarity">
    <text evidence="3">Belongs to the membrane-bound acyltransferase family.</text>
</comment>
<dbReference type="STRING" id="6526.A0A2C9JUI3"/>
<accession>A0A2C9JUI3</accession>
<protein>
    <recommendedName>
        <fullName evidence="10">Lysophospholipid acyltransferase 7</fullName>
    </recommendedName>
</protein>
<dbReference type="InterPro" id="IPR004299">
    <property type="entry name" value="MBOAT_fam"/>
</dbReference>